<name>A0ABP9ZA99_9FUNG</name>
<keyword evidence="3" id="KW-1185">Reference proteome</keyword>
<feature type="region of interest" description="Disordered" evidence="1">
    <location>
        <begin position="409"/>
        <end position="428"/>
    </location>
</feature>
<dbReference type="EMBL" id="BAABUK010000029">
    <property type="protein sequence ID" value="GAA5816048.1"/>
    <property type="molecule type" value="Genomic_DNA"/>
</dbReference>
<feature type="region of interest" description="Disordered" evidence="1">
    <location>
        <begin position="211"/>
        <end position="315"/>
    </location>
</feature>
<reference evidence="2 3" key="1">
    <citation type="submission" date="2024-04" db="EMBL/GenBank/DDBJ databases">
        <title>genome sequences of Mucor flavus KT1a and Helicostylum pulchrum KT1b strains isolated from the surface of a dry-aged beef.</title>
        <authorList>
            <person name="Toyotome T."/>
            <person name="Hosono M."/>
            <person name="Torimaru M."/>
            <person name="Fukuda K."/>
            <person name="Mikami N."/>
        </authorList>
    </citation>
    <scope>NUCLEOTIDE SEQUENCE [LARGE SCALE GENOMIC DNA]</scope>
    <source>
        <strain evidence="2 3">KT1a</strain>
    </source>
</reference>
<feature type="region of interest" description="Disordered" evidence="1">
    <location>
        <begin position="452"/>
        <end position="471"/>
    </location>
</feature>
<feature type="region of interest" description="Disordered" evidence="1">
    <location>
        <begin position="69"/>
        <end position="122"/>
    </location>
</feature>
<accession>A0ABP9ZA99</accession>
<dbReference type="Proteomes" id="UP001473302">
    <property type="component" value="Unassembled WGS sequence"/>
</dbReference>
<feature type="compositionally biased region" description="Polar residues" evidence="1">
    <location>
        <begin position="100"/>
        <end position="113"/>
    </location>
</feature>
<comment type="caution">
    <text evidence="2">The sequence shown here is derived from an EMBL/GenBank/DDBJ whole genome shotgun (WGS) entry which is preliminary data.</text>
</comment>
<organism evidence="2 3">
    <name type="scientific">Mucor flavus</name>
    <dbReference type="NCBI Taxonomy" id="439312"/>
    <lineage>
        <taxon>Eukaryota</taxon>
        <taxon>Fungi</taxon>
        <taxon>Fungi incertae sedis</taxon>
        <taxon>Mucoromycota</taxon>
        <taxon>Mucoromycotina</taxon>
        <taxon>Mucoromycetes</taxon>
        <taxon>Mucorales</taxon>
        <taxon>Mucorineae</taxon>
        <taxon>Mucoraceae</taxon>
        <taxon>Mucor</taxon>
    </lineage>
</organism>
<proteinExistence type="predicted"/>
<feature type="compositionally biased region" description="Polar residues" evidence="1">
    <location>
        <begin position="213"/>
        <end position="222"/>
    </location>
</feature>
<feature type="compositionally biased region" description="Polar residues" evidence="1">
    <location>
        <begin position="259"/>
        <end position="301"/>
    </location>
</feature>
<feature type="compositionally biased region" description="Low complexity" evidence="1">
    <location>
        <begin position="223"/>
        <end position="244"/>
    </location>
</feature>
<sequence>MSDSEDEYGPIDTSWGSQTSNPTTPNESKGWDSLVDPNIKAGPNGLGGGDLHRKGRNFKPIEEEYILAQRLNKPLPKKALSKTTNKDGRKDVKNKKKPESSGTRRVQHSNPMSTIRVPKPTNEENCASKWLQSSLVDEPFWEKKKEVAKKTTPPPTSPETSLQRREFGIRPKHKAESVWTKPVIEKAIEQPLWGAVDKNIQSFEDKGWGNHTIPENNWSTKPSISSNGDGNNNGWGNQSNTGWGEKTISDWAPIEKNTKPTASTIPMSKPSWLNNSIPSQDNNMRSPQQHRQSRFSNPSKQKYSENAPVDVPKPINYRPESTPIVLNTAPPPPPENNVLITVVLQLSDSLTVSVEVRELDNPMDLAQQVGKNNNIQVESVISALAKFLSSQKSMALKKKQITLQRRVFPNQSKPKYPTQNNAYSNNAYSNNAYSNNAYSNNAYSNNAYTDSSFRRQATPSSPPPFTRKAYY</sequence>
<feature type="compositionally biased region" description="Polar residues" evidence="1">
    <location>
        <begin position="409"/>
        <end position="419"/>
    </location>
</feature>
<feature type="compositionally biased region" description="Polar residues" evidence="1">
    <location>
        <begin position="14"/>
        <end position="27"/>
    </location>
</feature>
<gene>
    <name evidence="2" type="ORF">MFLAVUS_009570</name>
</gene>
<evidence type="ECO:0000313" key="2">
    <source>
        <dbReference type="EMBL" id="GAA5816048.1"/>
    </source>
</evidence>
<protein>
    <submittedName>
        <fullName evidence="2">Uncharacterized protein</fullName>
    </submittedName>
</protein>
<feature type="region of interest" description="Disordered" evidence="1">
    <location>
        <begin position="144"/>
        <end position="176"/>
    </location>
</feature>
<feature type="region of interest" description="Disordered" evidence="1">
    <location>
        <begin position="1"/>
        <end position="55"/>
    </location>
</feature>
<evidence type="ECO:0000256" key="1">
    <source>
        <dbReference type="SAM" id="MobiDB-lite"/>
    </source>
</evidence>
<evidence type="ECO:0000313" key="3">
    <source>
        <dbReference type="Proteomes" id="UP001473302"/>
    </source>
</evidence>